<evidence type="ECO:0000256" key="3">
    <source>
        <dbReference type="ARBA" id="ARBA00022989"/>
    </source>
</evidence>
<evidence type="ECO:0000313" key="8">
    <source>
        <dbReference type="EMBL" id="KAL2291769.1"/>
    </source>
</evidence>
<sequence>MQTRQPELFVALSITWSFATLTLVLRLLCRRITKNRLWWDDYFAIIAYLLNVGVAGSMIKWTQDGFGLHMKDVPRPDPEILRDARIDLFILEIFYIPSLSFSKLAILAFYWRIFNSVRSAKISIIILAVIAVLWLAVRLVLNILHCIPVHAYWDTTVPGARCPYRDSSFYHGNVSLQYIHLLFDVALLIIPALQVQKLRLNRAKKFGLTALFMFGIFVCAATIAVIVYSTKYDPSTSDEFSWNVASIFIWTIAEVNLAIASSELQ</sequence>
<comment type="similarity">
    <text evidence="5">Belongs to the SAT4 family.</text>
</comment>
<comment type="subcellular location">
    <subcellularLocation>
        <location evidence="1">Membrane</location>
        <topology evidence="1">Multi-pass membrane protein</topology>
    </subcellularLocation>
</comment>
<evidence type="ECO:0000313" key="9">
    <source>
        <dbReference type="Proteomes" id="UP001600888"/>
    </source>
</evidence>
<feature type="domain" description="Rhodopsin" evidence="7">
    <location>
        <begin position="25"/>
        <end position="261"/>
    </location>
</feature>
<reference evidence="8 9" key="1">
    <citation type="submission" date="2024-03" db="EMBL/GenBank/DDBJ databases">
        <title>A high-quality draft genome sequence of Diaporthe vaccinii, a causative agent of upright dieback and viscid rot disease in cranberry plants.</title>
        <authorList>
            <person name="Sarrasin M."/>
            <person name="Lang B.F."/>
            <person name="Burger G."/>
        </authorList>
    </citation>
    <scope>NUCLEOTIDE SEQUENCE [LARGE SCALE GENOMIC DNA]</scope>
    <source>
        <strain evidence="8 9">IS7</strain>
    </source>
</reference>
<keyword evidence="2 6" id="KW-0812">Transmembrane</keyword>
<evidence type="ECO:0000259" key="7">
    <source>
        <dbReference type="Pfam" id="PF20684"/>
    </source>
</evidence>
<evidence type="ECO:0000256" key="1">
    <source>
        <dbReference type="ARBA" id="ARBA00004141"/>
    </source>
</evidence>
<feature type="transmembrane region" description="Helical" evidence="6">
    <location>
        <begin position="122"/>
        <end position="144"/>
    </location>
</feature>
<feature type="transmembrane region" description="Helical" evidence="6">
    <location>
        <begin position="206"/>
        <end position="228"/>
    </location>
</feature>
<feature type="transmembrane region" description="Helical" evidence="6">
    <location>
        <begin position="6"/>
        <end position="29"/>
    </location>
</feature>
<feature type="transmembrane region" description="Helical" evidence="6">
    <location>
        <begin position="175"/>
        <end position="194"/>
    </location>
</feature>
<evidence type="ECO:0000256" key="2">
    <source>
        <dbReference type="ARBA" id="ARBA00022692"/>
    </source>
</evidence>
<protein>
    <recommendedName>
        <fullName evidence="7">Rhodopsin domain-containing protein</fullName>
    </recommendedName>
</protein>
<accession>A0ABR4FAP2</accession>
<feature type="transmembrane region" description="Helical" evidence="6">
    <location>
        <begin position="41"/>
        <end position="61"/>
    </location>
</feature>
<feature type="transmembrane region" description="Helical" evidence="6">
    <location>
        <begin position="88"/>
        <end position="110"/>
    </location>
</feature>
<dbReference type="PANTHER" id="PTHR33048:SF47">
    <property type="entry name" value="INTEGRAL MEMBRANE PROTEIN-RELATED"/>
    <property type="match status" value="1"/>
</dbReference>
<evidence type="ECO:0000256" key="5">
    <source>
        <dbReference type="ARBA" id="ARBA00038359"/>
    </source>
</evidence>
<dbReference type="Pfam" id="PF20684">
    <property type="entry name" value="Fung_rhodopsin"/>
    <property type="match status" value="1"/>
</dbReference>
<dbReference type="InterPro" id="IPR049326">
    <property type="entry name" value="Rhodopsin_dom_fungi"/>
</dbReference>
<evidence type="ECO:0000256" key="4">
    <source>
        <dbReference type="ARBA" id="ARBA00023136"/>
    </source>
</evidence>
<dbReference type="InterPro" id="IPR052337">
    <property type="entry name" value="SAT4-like"/>
</dbReference>
<dbReference type="EMBL" id="JBAWTH010000005">
    <property type="protein sequence ID" value="KAL2291769.1"/>
    <property type="molecule type" value="Genomic_DNA"/>
</dbReference>
<organism evidence="8 9">
    <name type="scientific">Diaporthe vaccinii</name>
    <dbReference type="NCBI Taxonomy" id="105482"/>
    <lineage>
        <taxon>Eukaryota</taxon>
        <taxon>Fungi</taxon>
        <taxon>Dikarya</taxon>
        <taxon>Ascomycota</taxon>
        <taxon>Pezizomycotina</taxon>
        <taxon>Sordariomycetes</taxon>
        <taxon>Sordariomycetidae</taxon>
        <taxon>Diaporthales</taxon>
        <taxon>Diaporthaceae</taxon>
        <taxon>Diaporthe</taxon>
        <taxon>Diaporthe eres species complex</taxon>
    </lineage>
</organism>
<proteinExistence type="inferred from homology"/>
<dbReference type="PANTHER" id="PTHR33048">
    <property type="entry name" value="PTH11-LIKE INTEGRAL MEMBRANE PROTEIN (AFU_ORTHOLOGUE AFUA_5G11245)"/>
    <property type="match status" value="1"/>
</dbReference>
<evidence type="ECO:0000256" key="6">
    <source>
        <dbReference type="SAM" id="Phobius"/>
    </source>
</evidence>
<keyword evidence="3 6" id="KW-1133">Transmembrane helix</keyword>
<dbReference type="Proteomes" id="UP001600888">
    <property type="component" value="Unassembled WGS sequence"/>
</dbReference>
<keyword evidence="4 6" id="KW-0472">Membrane</keyword>
<gene>
    <name evidence="8" type="ORF">FJTKL_11961</name>
</gene>
<comment type="caution">
    <text evidence="8">The sequence shown here is derived from an EMBL/GenBank/DDBJ whole genome shotgun (WGS) entry which is preliminary data.</text>
</comment>
<keyword evidence="9" id="KW-1185">Reference proteome</keyword>
<name>A0ABR4FAP2_9PEZI</name>